<evidence type="ECO:0000256" key="1">
    <source>
        <dbReference type="SAM" id="Coils"/>
    </source>
</evidence>
<feature type="coiled-coil region" evidence="1">
    <location>
        <begin position="279"/>
        <end position="306"/>
    </location>
</feature>
<feature type="region of interest" description="Disordered" evidence="2">
    <location>
        <begin position="135"/>
        <end position="169"/>
    </location>
</feature>
<dbReference type="Proteomes" id="UP000750502">
    <property type="component" value="Unassembled WGS sequence"/>
</dbReference>
<reference evidence="3" key="1">
    <citation type="journal article" date="2020" name="bioRxiv">
        <title>Historical genomics reveals the evolutionary mechanisms behind multiple outbreaks of the host-specific coffee wilt pathogen Fusarium xylarioides.</title>
        <authorList>
            <person name="Peck D."/>
            <person name="Nowell R.W."/>
            <person name="Flood J."/>
            <person name="Ryan M.J."/>
            <person name="Barraclough T.G."/>
        </authorList>
    </citation>
    <scope>NUCLEOTIDE SEQUENCE</scope>
    <source>
        <strain evidence="3">IMI 127659i</strain>
    </source>
</reference>
<evidence type="ECO:0000313" key="3">
    <source>
        <dbReference type="EMBL" id="KAG5764473.1"/>
    </source>
</evidence>
<sequence length="361" mass="40002">MSPRSESVTEDATDHVETPPSKKAKSKKPGIPKDDTKAIRERQEAAIAQILPDTRNHPVLYRGVVQHIERSNLRNGWAKTQLNSTFQHWIKVSPLTARPELEWLLAALAVHASFEPLTLRFLDEVKKRGLEEWAEKQLKKQDPLSSTPVPVEPKTPQQAPHIKTEPGIDSRRLQATPGGARPGQGNSTVLPSIETGIGGTMKRTAPVHPAQPANKRASVFTNQAFSLAGVGGYAGPPVAPQRIVLRDTGTQTDDNISLGNVIEPMLKATEAMTGSKEKLDQHTLALQEHNRVMEEHNRLLSQLLARVPGAQIRPVDNMPRHQFQPQAQEIVSLQQVNHQPRTYFYHPGRESGNSGQMFTFD</sequence>
<dbReference type="EMBL" id="JADFTT010000246">
    <property type="protein sequence ID" value="KAG5764473.1"/>
    <property type="molecule type" value="Genomic_DNA"/>
</dbReference>
<accession>A0A9P7HQT4</accession>
<comment type="caution">
    <text evidence="3">The sequence shown here is derived from an EMBL/GenBank/DDBJ whole genome shotgun (WGS) entry which is preliminary data.</text>
</comment>
<feature type="region of interest" description="Disordered" evidence="2">
    <location>
        <begin position="1"/>
        <end position="37"/>
    </location>
</feature>
<evidence type="ECO:0000256" key="2">
    <source>
        <dbReference type="SAM" id="MobiDB-lite"/>
    </source>
</evidence>
<organism evidence="3 4">
    <name type="scientific">Fusarium xylarioides</name>
    <dbReference type="NCBI Taxonomy" id="221167"/>
    <lineage>
        <taxon>Eukaryota</taxon>
        <taxon>Fungi</taxon>
        <taxon>Dikarya</taxon>
        <taxon>Ascomycota</taxon>
        <taxon>Pezizomycotina</taxon>
        <taxon>Sordariomycetes</taxon>
        <taxon>Hypocreomycetidae</taxon>
        <taxon>Hypocreales</taxon>
        <taxon>Nectriaceae</taxon>
        <taxon>Fusarium</taxon>
        <taxon>Fusarium fujikuroi species complex</taxon>
    </lineage>
</organism>
<reference evidence="3" key="2">
    <citation type="submission" date="2020-10" db="EMBL/GenBank/DDBJ databases">
        <authorList>
            <person name="Peck L.D."/>
            <person name="Nowell R.W."/>
            <person name="Flood J."/>
            <person name="Ryan M.J."/>
            <person name="Barraclough T.G."/>
        </authorList>
    </citation>
    <scope>NUCLEOTIDE SEQUENCE</scope>
    <source>
        <strain evidence="3">IMI 127659i</strain>
    </source>
</reference>
<protein>
    <submittedName>
        <fullName evidence="3">Uncharacterized protein</fullName>
    </submittedName>
</protein>
<name>A0A9P7HQT4_9HYPO</name>
<gene>
    <name evidence="3" type="ORF">H9Q72_007443</name>
</gene>
<dbReference type="AlphaFoldDB" id="A0A9P7HQT4"/>
<evidence type="ECO:0000313" key="4">
    <source>
        <dbReference type="Proteomes" id="UP000750502"/>
    </source>
</evidence>
<keyword evidence="4" id="KW-1185">Reference proteome</keyword>
<proteinExistence type="predicted"/>
<keyword evidence="1" id="KW-0175">Coiled coil</keyword>
<dbReference type="OrthoDB" id="5081908at2759"/>